<dbReference type="PANTHER" id="PTHR33198:SF20">
    <property type="entry name" value="RETROTRANSPOSON GAG DOMAIN-CONTAINING PROTEIN"/>
    <property type="match status" value="1"/>
</dbReference>
<organism evidence="2 3">
    <name type="scientific">Merluccius polli</name>
    <name type="common">Benguela hake</name>
    <name type="synonym">Merluccius cadenati</name>
    <dbReference type="NCBI Taxonomy" id="89951"/>
    <lineage>
        <taxon>Eukaryota</taxon>
        <taxon>Metazoa</taxon>
        <taxon>Chordata</taxon>
        <taxon>Craniata</taxon>
        <taxon>Vertebrata</taxon>
        <taxon>Euteleostomi</taxon>
        <taxon>Actinopterygii</taxon>
        <taxon>Neopterygii</taxon>
        <taxon>Teleostei</taxon>
        <taxon>Neoteleostei</taxon>
        <taxon>Acanthomorphata</taxon>
        <taxon>Zeiogadaria</taxon>
        <taxon>Gadariae</taxon>
        <taxon>Gadiformes</taxon>
        <taxon>Gadoidei</taxon>
        <taxon>Merlucciidae</taxon>
        <taxon>Merluccius</taxon>
    </lineage>
</organism>
<reference evidence="2" key="1">
    <citation type="journal article" date="2023" name="Front. Mar. Sci.">
        <title>A new Merluccius polli reference genome to investigate the effects of global change in West African waters.</title>
        <authorList>
            <person name="Mateo J.L."/>
            <person name="Blanco-Fernandez C."/>
            <person name="Garcia-Vazquez E."/>
            <person name="Machado-Schiaffino G."/>
        </authorList>
    </citation>
    <scope>NUCLEOTIDE SEQUENCE</scope>
    <source>
        <strain evidence="2">C29</strain>
        <tissue evidence="2">Fin</tissue>
    </source>
</reference>
<keyword evidence="3" id="KW-1185">Reference proteome</keyword>
<accession>A0AA47MZ23</accession>
<evidence type="ECO:0000313" key="2">
    <source>
        <dbReference type="EMBL" id="KAK0148840.1"/>
    </source>
</evidence>
<evidence type="ECO:0000256" key="1">
    <source>
        <dbReference type="SAM" id="MobiDB-lite"/>
    </source>
</evidence>
<dbReference type="AlphaFoldDB" id="A0AA47MZ23"/>
<gene>
    <name evidence="2" type="ORF">N1851_010751</name>
</gene>
<name>A0AA47MZ23_MERPO</name>
<comment type="caution">
    <text evidence="2">The sequence shown here is derived from an EMBL/GenBank/DDBJ whole genome shotgun (WGS) entry which is preliminary data.</text>
</comment>
<dbReference type="Proteomes" id="UP001174136">
    <property type="component" value="Unassembled WGS sequence"/>
</dbReference>
<evidence type="ECO:0000313" key="3">
    <source>
        <dbReference type="Proteomes" id="UP001174136"/>
    </source>
</evidence>
<protein>
    <submittedName>
        <fullName evidence="2">Uncharacterized protein</fullName>
    </submittedName>
</protein>
<feature type="region of interest" description="Disordered" evidence="1">
    <location>
        <begin position="156"/>
        <end position="198"/>
    </location>
</feature>
<feature type="compositionally biased region" description="Polar residues" evidence="1">
    <location>
        <begin position="162"/>
        <end position="198"/>
    </location>
</feature>
<dbReference type="EMBL" id="JAOPHQ010001995">
    <property type="protein sequence ID" value="KAK0148840.1"/>
    <property type="molecule type" value="Genomic_DNA"/>
</dbReference>
<sequence>MEATPPAQRHPAETSGEEALEVYNTLDVDVNEDGDLTVSGILDAFKAYCLPRKNTVFERHQFWAHPMTENISIEKYVTELRQKSKDCEFGTSEHDMIRDKIVFSLKDQRLKDRLLREPNLTLERAIDTCRASETAKAQIQAMGAANQEKAVHVLHKRKTEDQQPQNKIKQQPAQWTQSKAQNKTVGSHTSHASAQHME</sequence>
<proteinExistence type="predicted"/>
<dbReference type="PANTHER" id="PTHR33198">
    <property type="entry name" value="ANK_REP_REGION DOMAIN-CONTAINING PROTEIN-RELATED"/>
    <property type="match status" value="1"/>
</dbReference>